<protein>
    <submittedName>
        <fullName evidence="1">Uncharacterized protein</fullName>
    </submittedName>
</protein>
<reference evidence="1 2" key="1">
    <citation type="journal article" date="2020" name="Nat. Food">
        <title>A phased Vanilla planifolia genome enables genetic improvement of flavour and production.</title>
        <authorList>
            <person name="Hasing T."/>
            <person name="Tang H."/>
            <person name="Brym M."/>
            <person name="Khazi F."/>
            <person name="Huang T."/>
            <person name="Chambers A.H."/>
        </authorList>
    </citation>
    <scope>NUCLEOTIDE SEQUENCE [LARGE SCALE GENOMIC DNA]</scope>
    <source>
        <tissue evidence="1">Leaf</tissue>
    </source>
</reference>
<accession>A0A835U5I3</accession>
<dbReference type="AlphaFoldDB" id="A0A835U5I3"/>
<dbReference type="Proteomes" id="UP000636800">
    <property type="component" value="Unassembled WGS sequence"/>
</dbReference>
<evidence type="ECO:0000313" key="2">
    <source>
        <dbReference type="Proteomes" id="UP000636800"/>
    </source>
</evidence>
<comment type="caution">
    <text evidence="1">The sequence shown here is derived from an EMBL/GenBank/DDBJ whole genome shotgun (WGS) entry which is preliminary data.</text>
</comment>
<organism evidence="1 2">
    <name type="scientific">Vanilla planifolia</name>
    <name type="common">Vanilla</name>
    <dbReference type="NCBI Taxonomy" id="51239"/>
    <lineage>
        <taxon>Eukaryota</taxon>
        <taxon>Viridiplantae</taxon>
        <taxon>Streptophyta</taxon>
        <taxon>Embryophyta</taxon>
        <taxon>Tracheophyta</taxon>
        <taxon>Spermatophyta</taxon>
        <taxon>Magnoliopsida</taxon>
        <taxon>Liliopsida</taxon>
        <taxon>Asparagales</taxon>
        <taxon>Orchidaceae</taxon>
        <taxon>Vanilloideae</taxon>
        <taxon>Vanilleae</taxon>
        <taxon>Vanilla</taxon>
    </lineage>
</organism>
<sequence>MELQPPILIWRSYQRLESKACNEEDELKCPRALITSALLFALTGEPQPRLVRKPVPIFYDSDIEPSFRESKNNQTDQSPPSALCHRIERLVFFKKYKEVIDLFEILGFAVGGSGSTEAISATTYNSL</sequence>
<name>A0A835U5I3_VANPL</name>
<evidence type="ECO:0000313" key="1">
    <source>
        <dbReference type="EMBL" id="KAG0450354.1"/>
    </source>
</evidence>
<gene>
    <name evidence="1" type="ORF">HPP92_026936</name>
</gene>
<dbReference type="OrthoDB" id="695140at2759"/>
<dbReference type="EMBL" id="JADCNL010000121">
    <property type="protein sequence ID" value="KAG0450354.1"/>
    <property type="molecule type" value="Genomic_DNA"/>
</dbReference>
<proteinExistence type="predicted"/>
<keyword evidence="2" id="KW-1185">Reference proteome</keyword>